<dbReference type="GO" id="GO:0009423">
    <property type="term" value="P:chorismate biosynthetic process"/>
    <property type="evidence" value="ECO:0007669"/>
    <property type="project" value="UniProtKB-UniRule"/>
</dbReference>
<feature type="binding site" evidence="7">
    <location>
        <position position="135"/>
    </location>
    <ligand>
        <name>substrate</name>
    </ligand>
</feature>
<gene>
    <name evidence="8" type="primary">aroL</name>
    <name evidence="7" type="synonym">aroK</name>
    <name evidence="8" type="ORF">AMURIS_02138</name>
</gene>
<proteinExistence type="inferred from homology"/>
<keyword evidence="7" id="KW-0460">Magnesium</keyword>
<keyword evidence="2 7" id="KW-0808">Transferase</keyword>
<organism evidence="8 9">
    <name type="scientific">Acetatifactor muris</name>
    <dbReference type="NCBI Taxonomy" id="879566"/>
    <lineage>
        <taxon>Bacteria</taxon>
        <taxon>Bacillati</taxon>
        <taxon>Bacillota</taxon>
        <taxon>Clostridia</taxon>
        <taxon>Lachnospirales</taxon>
        <taxon>Lachnospiraceae</taxon>
        <taxon>Acetatifactor</taxon>
    </lineage>
</organism>
<dbReference type="PRINTS" id="PR01100">
    <property type="entry name" value="SHIKIMTKNASE"/>
</dbReference>
<evidence type="ECO:0000256" key="5">
    <source>
        <dbReference type="ARBA" id="ARBA00022840"/>
    </source>
</evidence>
<accession>A0A2K4ZG25</accession>
<dbReference type="Proteomes" id="UP000236311">
    <property type="component" value="Unassembled WGS sequence"/>
</dbReference>
<feature type="binding site" evidence="7">
    <location>
        <begin position="13"/>
        <end position="18"/>
    </location>
    <ligand>
        <name>ATP</name>
        <dbReference type="ChEBI" id="CHEBI:30616"/>
    </ligand>
</feature>
<dbReference type="EMBL" id="OFSM01000010">
    <property type="protein sequence ID" value="SOY29423.1"/>
    <property type="molecule type" value="Genomic_DNA"/>
</dbReference>
<sequence>MGKRNIVLTGMPGAGKSTVGVVLAKRIGYRFVDSDLVIQEKYGKLLHELIEEQGVEGFWKIENEVNASLELQRSVIATGGSVIYGREAMEHLRRMGTVIYLKLPLAEVVERLGDLNARGVTLMPGQTLEELYEERVPLYEKYAHRVIDCQGKQIREIVHTAASMI</sequence>
<dbReference type="InterPro" id="IPR027417">
    <property type="entry name" value="P-loop_NTPase"/>
</dbReference>
<comment type="pathway">
    <text evidence="7">Metabolic intermediate biosynthesis; chorismate biosynthesis; chorismate from D-erythrose 4-phosphate and phosphoenolpyruvate: step 5/7.</text>
</comment>
<name>A0A2K4ZG25_9FIRM</name>
<reference evidence="8 9" key="1">
    <citation type="submission" date="2018-01" db="EMBL/GenBank/DDBJ databases">
        <authorList>
            <person name="Gaut B.S."/>
            <person name="Morton B.R."/>
            <person name="Clegg M.T."/>
            <person name="Duvall M.R."/>
        </authorList>
    </citation>
    <scope>NUCLEOTIDE SEQUENCE [LARGE SCALE GENOMIC DNA]</scope>
    <source>
        <strain evidence="8">GP69</strain>
    </source>
</reference>
<dbReference type="CDD" id="cd00464">
    <property type="entry name" value="SK"/>
    <property type="match status" value="1"/>
</dbReference>
<keyword evidence="5 7" id="KW-0067">ATP-binding</keyword>
<evidence type="ECO:0000256" key="1">
    <source>
        <dbReference type="ARBA" id="ARBA00022605"/>
    </source>
</evidence>
<comment type="subcellular location">
    <subcellularLocation>
        <location evidence="7">Cytoplasm</location>
    </subcellularLocation>
</comment>
<dbReference type="AlphaFoldDB" id="A0A2K4ZG25"/>
<comment type="function">
    <text evidence="7">Catalyzes the specific phosphorylation of the 3-hydroxyl group of shikimic acid using ATP as a cosubstrate.</text>
</comment>
<keyword evidence="6 7" id="KW-0057">Aromatic amino acid biosynthesis</keyword>
<comment type="cofactor">
    <cofactor evidence="7">
        <name>Mg(2+)</name>
        <dbReference type="ChEBI" id="CHEBI:18420"/>
    </cofactor>
    <text evidence="7">Binds 1 Mg(2+) ion per subunit.</text>
</comment>
<dbReference type="GO" id="GO:0004765">
    <property type="term" value="F:shikimate kinase activity"/>
    <property type="evidence" value="ECO:0007669"/>
    <property type="project" value="UniProtKB-UniRule"/>
</dbReference>
<evidence type="ECO:0000256" key="2">
    <source>
        <dbReference type="ARBA" id="ARBA00022679"/>
    </source>
</evidence>
<feature type="binding site" evidence="7">
    <location>
        <position position="118"/>
    </location>
    <ligand>
        <name>ATP</name>
        <dbReference type="ChEBI" id="CHEBI:30616"/>
    </ligand>
</feature>
<dbReference type="UniPathway" id="UPA00053">
    <property type="reaction ID" value="UER00088"/>
</dbReference>
<comment type="subunit">
    <text evidence="7">Monomer.</text>
</comment>
<dbReference type="EC" id="2.7.1.71" evidence="7"/>
<dbReference type="GO" id="GO:0005829">
    <property type="term" value="C:cytosol"/>
    <property type="evidence" value="ECO:0007669"/>
    <property type="project" value="TreeGrafter"/>
</dbReference>
<dbReference type="PANTHER" id="PTHR21087:SF16">
    <property type="entry name" value="SHIKIMATE KINASE 1, CHLOROPLASTIC"/>
    <property type="match status" value="1"/>
</dbReference>
<dbReference type="RefSeq" id="WP_103239535.1">
    <property type="nucleotide sequence ID" value="NZ_CANRXC010000058.1"/>
</dbReference>
<dbReference type="InterPro" id="IPR000623">
    <property type="entry name" value="Shikimate_kinase/TSH1"/>
</dbReference>
<protein>
    <recommendedName>
        <fullName evidence="7">Shikimate kinase</fullName>
        <shortName evidence="7">SK</shortName>
        <ecNumber evidence="7">2.7.1.71</ecNumber>
    </recommendedName>
</protein>
<comment type="similarity">
    <text evidence="7">Belongs to the shikimate kinase family.</text>
</comment>
<evidence type="ECO:0000256" key="4">
    <source>
        <dbReference type="ARBA" id="ARBA00022777"/>
    </source>
</evidence>
<dbReference type="SUPFAM" id="SSF52540">
    <property type="entry name" value="P-loop containing nucleoside triphosphate hydrolases"/>
    <property type="match status" value="1"/>
</dbReference>
<evidence type="ECO:0000256" key="7">
    <source>
        <dbReference type="HAMAP-Rule" id="MF_00109"/>
    </source>
</evidence>
<dbReference type="Gene3D" id="3.40.50.300">
    <property type="entry name" value="P-loop containing nucleotide triphosphate hydrolases"/>
    <property type="match status" value="1"/>
</dbReference>
<evidence type="ECO:0000256" key="6">
    <source>
        <dbReference type="ARBA" id="ARBA00023141"/>
    </source>
</evidence>
<dbReference type="GO" id="GO:0009073">
    <property type="term" value="P:aromatic amino acid family biosynthetic process"/>
    <property type="evidence" value="ECO:0007669"/>
    <property type="project" value="UniProtKB-KW"/>
</dbReference>
<dbReference type="HAMAP" id="MF_00109">
    <property type="entry name" value="Shikimate_kinase"/>
    <property type="match status" value="1"/>
</dbReference>
<keyword evidence="9" id="KW-1185">Reference proteome</keyword>
<dbReference type="InterPro" id="IPR031322">
    <property type="entry name" value="Shikimate/glucono_kinase"/>
</dbReference>
<evidence type="ECO:0000256" key="3">
    <source>
        <dbReference type="ARBA" id="ARBA00022741"/>
    </source>
</evidence>
<dbReference type="OrthoDB" id="9800332at2"/>
<dbReference type="Pfam" id="PF01202">
    <property type="entry name" value="SKI"/>
    <property type="match status" value="1"/>
</dbReference>
<feature type="binding site" evidence="7">
    <location>
        <position position="17"/>
    </location>
    <ligand>
        <name>Mg(2+)</name>
        <dbReference type="ChEBI" id="CHEBI:18420"/>
    </ligand>
</feature>
<keyword evidence="1 7" id="KW-0028">Amino-acid biosynthesis</keyword>
<keyword evidence="7" id="KW-0963">Cytoplasm</keyword>
<comment type="catalytic activity">
    <reaction evidence="7">
        <text>shikimate + ATP = 3-phosphoshikimate + ADP + H(+)</text>
        <dbReference type="Rhea" id="RHEA:13121"/>
        <dbReference type="ChEBI" id="CHEBI:15378"/>
        <dbReference type="ChEBI" id="CHEBI:30616"/>
        <dbReference type="ChEBI" id="CHEBI:36208"/>
        <dbReference type="ChEBI" id="CHEBI:145989"/>
        <dbReference type="ChEBI" id="CHEBI:456216"/>
        <dbReference type="EC" id="2.7.1.71"/>
    </reaction>
</comment>
<feature type="binding site" evidence="7">
    <location>
        <position position="80"/>
    </location>
    <ligand>
        <name>substrate</name>
    </ligand>
</feature>
<dbReference type="GO" id="GO:0000287">
    <property type="term" value="F:magnesium ion binding"/>
    <property type="evidence" value="ECO:0007669"/>
    <property type="project" value="UniProtKB-UniRule"/>
</dbReference>
<dbReference type="GO" id="GO:0005524">
    <property type="term" value="F:ATP binding"/>
    <property type="evidence" value="ECO:0007669"/>
    <property type="project" value="UniProtKB-UniRule"/>
</dbReference>
<dbReference type="GO" id="GO:0008652">
    <property type="term" value="P:amino acid biosynthetic process"/>
    <property type="evidence" value="ECO:0007669"/>
    <property type="project" value="UniProtKB-KW"/>
</dbReference>
<evidence type="ECO:0000313" key="9">
    <source>
        <dbReference type="Proteomes" id="UP000236311"/>
    </source>
</evidence>
<comment type="caution">
    <text evidence="7">Lacks conserved residue(s) required for the propagation of feature annotation.</text>
</comment>
<keyword evidence="4 7" id="KW-0418">Kinase</keyword>
<evidence type="ECO:0000313" key="8">
    <source>
        <dbReference type="EMBL" id="SOY29423.1"/>
    </source>
</evidence>
<keyword evidence="3 7" id="KW-0547">Nucleotide-binding</keyword>
<keyword evidence="7" id="KW-0479">Metal-binding</keyword>
<feature type="binding site" evidence="7">
    <location>
        <position position="35"/>
    </location>
    <ligand>
        <name>substrate</name>
    </ligand>
</feature>
<dbReference type="PANTHER" id="PTHR21087">
    <property type="entry name" value="SHIKIMATE KINASE"/>
    <property type="match status" value="1"/>
</dbReference>